<dbReference type="eggNOG" id="COG1846">
    <property type="taxonomic scope" value="Bacteria"/>
</dbReference>
<reference evidence="3 4" key="1">
    <citation type="submission" date="2012-09" db="EMBL/GenBank/DDBJ databases">
        <title>Genome Sequence of Bacillus sp. DW5-4.</title>
        <authorList>
            <person name="Lai Q."/>
            <person name="Liu Y."/>
            <person name="Shao Z."/>
        </authorList>
    </citation>
    <scope>NUCLEOTIDE SEQUENCE [LARGE SCALE GENOMIC DNA]</scope>
    <source>
        <strain evidence="3 4">DW5-4</strain>
    </source>
</reference>
<protein>
    <submittedName>
        <fullName evidence="3">MarR family transcriptional regulator</fullName>
    </submittedName>
</protein>
<dbReference type="PRINTS" id="PR00598">
    <property type="entry name" value="HTHMARR"/>
</dbReference>
<proteinExistence type="predicted"/>
<organism evidence="3 4">
    <name type="scientific">Bacillus zhangzhouensis</name>
    <dbReference type="NCBI Taxonomy" id="1178540"/>
    <lineage>
        <taxon>Bacteria</taxon>
        <taxon>Bacillati</taxon>
        <taxon>Bacillota</taxon>
        <taxon>Bacilli</taxon>
        <taxon>Bacillales</taxon>
        <taxon>Bacillaceae</taxon>
        <taxon>Bacillus</taxon>
    </lineage>
</organism>
<dbReference type="PANTHER" id="PTHR33164">
    <property type="entry name" value="TRANSCRIPTIONAL REGULATOR, MARR FAMILY"/>
    <property type="match status" value="1"/>
</dbReference>
<dbReference type="PROSITE" id="PS50995">
    <property type="entry name" value="HTH_MARR_2"/>
    <property type="match status" value="1"/>
</dbReference>
<name>A0A081L9M9_9BACI</name>
<sequence length="156" mass="17251">MSIKNESEDRADLIIHTMRRLATRTVLFHQAAAQSLGLFPTDLKSADLLNELGPLTAGELSEKTGLSSGAVTALIDRLEKAGYAKREKDPKDKRRVIIVPLTAGKSQVKELFLSLSASTKKLTNEYKPEELDLIIQFISKAAEIMDQELQLLKSKS</sequence>
<evidence type="ECO:0000313" key="4">
    <source>
        <dbReference type="Proteomes" id="UP000028091"/>
    </source>
</evidence>
<dbReference type="PANTHER" id="PTHR33164:SF106">
    <property type="entry name" value="TRANSCRIPTIONAL REGULATORY PROTEIN"/>
    <property type="match status" value="1"/>
</dbReference>
<dbReference type="GO" id="GO:0003700">
    <property type="term" value="F:DNA-binding transcription factor activity"/>
    <property type="evidence" value="ECO:0007669"/>
    <property type="project" value="InterPro"/>
</dbReference>
<dbReference type="OrthoDB" id="162531at2"/>
<dbReference type="InterPro" id="IPR000835">
    <property type="entry name" value="HTH_MarR-typ"/>
</dbReference>
<dbReference type="SMART" id="SM00347">
    <property type="entry name" value="HTH_MARR"/>
    <property type="match status" value="1"/>
</dbReference>
<accession>A0A081L9M9</accession>
<feature type="domain" description="HTH marR-type" evidence="2">
    <location>
        <begin position="11"/>
        <end position="143"/>
    </location>
</feature>
<dbReference type="EMBL" id="JOTP01000014">
    <property type="protein sequence ID" value="KEP25955.1"/>
    <property type="molecule type" value="Genomic_DNA"/>
</dbReference>
<dbReference type="SUPFAM" id="SSF46785">
    <property type="entry name" value="Winged helix' DNA-binding domain"/>
    <property type="match status" value="1"/>
</dbReference>
<dbReference type="InterPro" id="IPR039422">
    <property type="entry name" value="MarR/SlyA-like"/>
</dbReference>
<keyword evidence="4" id="KW-1185">Reference proteome</keyword>
<evidence type="ECO:0000313" key="3">
    <source>
        <dbReference type="EMBL" id="KEP25955.1"/>
    </source>
</evidence>
<dbReference type="InterPro" id="IPR036390">
    <property type="entry name" value="WH_DNA-bd_sf"/>
</dbReference>
<evidence type="ECO:0000256" key="1">
    <source>
        <dbReference type="ARBA" id="ARBA00023125"/>
    </source>
</evidence>
<comment type="caution">
    <text evidence="3">The sequence shown here is derived from an EMBL/GenBank/DDBJ whole genome shotgun (WGS) entry which is preliminary data.</text>
</comment>
<dbReference type="Pfam" id="PF01047">
    <property type="entry name" value="MarR"/>
    <property type="match status" value="1"/>
</dbReference>
<dbReference type="AlphaFoldDB" id="A0A081L9M9"/>
<dbReference type="Proteomes" id="UP000028091">
    <property type="component" value="Unassembled WGS sequence"/>
</dbReference>
<dbReference type="CDD" id="cd00090">
    <property type="entry name" value="HTH_ARSR"/>
    <property type="match status" value="1"/>
</dbReference>
<gene>
    <name evidence="3" type="ORF">BA70_04800</name>
</gene>
<dbReference type="GO" id="GO:0003677">
    <property type="term" value="F:DNA binding"/>
    <property type="evidence" value="ECO:0007669"/>
    <property type="project" value="UniProtKB-KW"/>
</dbReference>
<dbReference type="GO" id="GO:0006950">
    <property type="term" value="P:response to stress"/>
    <property type="evidence" value="ECO:0007669"/>
    <property type="project" value="TreeGrafter"/>
</dbReference>
<dbReference type="Gene3D" id="1.10.10.10">
    <property type="entry name" value="Winged helix-like DNA-binding domain superfamily/Winged helix DNA-binding domain"/>
    <property type="match status" value="1"/>
</dbReference>
<keyword evidence="1" id="KW-0238">DNA-binding</keyword>
<dbReference type="InterPro" id="IPR036388">
    <property type="entry name" value="WH-like_DNA-bd_sf"/>
</dbReference>
<evidence type="ECO:0000259" key="2">
    <source>
        <dbReference type="PROSITE" id="PS50995"/>
    </source>
</evidence>
<dbReference type="InterPro" id="IPR011991">
    <property type="entry name" value="ArsR-like_HTH"/>
</dbReference>